<dbReference type="PANTHER" id="PTHR18934">
    <property type="entry name" value="ATP-DEPENDENT RNA HELICASE"/>
    <property type="match status" value="1"/>
</dbReference>
<dbReference type="InterPro" id="IPR042035">
    <property type="entry name" value="DEAH_win-hel_dom"/>
</dbReference>
<protein>
    <recommendedName>
        <fullName evidence="1">Helicase-associated domain-containing protein</fullName>
    </recommendedName>
</protein>
<dbReference type="Gene3D" id="3.40.50.300">
    <property type="entry name" value="P-loop containing nucleotide triphosphate hydrolases"/>
    <property type="match status" value="1"/>
</dbReference>
<gene>
    <name evidence="2" type="ORF">PSTG_13561</name>
</gene>
<dbReference type="Pfam" id="PF21010">
    <property type="entry name" value="HA2_C"/>
    <property type="match status" value="1"/>
</dbReference>
<sequence length="291" mass="32597">MQTKIFDPAPPGARTAILATDSAGASITIGKTKNVLNPGLVKQKASTGNVVICTSIPAIQRQNVAHTILILKAMGINDLSNFDFMDPPPSQTMITAWLIVSMRSRYEKTDNCKAKRIVPRDPESSKLLIESVDLECSEEVLMIVAMISGATNVFYRTKEKQAQADAKKAKFYGPEGNHHTLLAVCNGWKNNKFSNPWCHENCEFCYQLALKYPYTNHPVFSFRSSNTISSYAIKPKWLTEVAPDFFKVANAKTIFKRKQNERVQPFSQQSCQGHHLFLNVKRSTRTSQTFG</sequence>
<dbReference type="InterPro" id="IPR027417">
    <property type="entry name" value="P-loop_NTPase"/>
</dbReference>
<reference evidence="3" key="1">
    <citation type="submission" date="2014-03" db="EMBL/GenBank/DDBJ databases">
        <title>The Genome Sequence of Puccinia striiformis f. sp. tritici PST-78.</title>
        <authorList>
            <consortium name="The Broad Institute Genome Sequencing Platform"/>
            <person name="Cuomo C."/>
            <person name="Hulbert S."/>
            <person name="Chen X."/>
            <person name="Walker B."/>
            <person name="Young S.K."/>
            <person name="Zeng Q."/>
            <person name="Gargeya S."/>
            <person name="Fitzgerald M."/>
            <person name="Haas B."/>
            <person name="Abouelleil A."/>
            <person name="Alvarado L."/>
            <person name="Arachchi H.M."/>
            <person name="Berlin A.M."/>
            <person name="Chapman S.B."/>
            <person name="Goldberg J."/>
            <person name="Griggs A."/>
            <person name="Gujja S."/>
            <person name="Hansen M."/>
            <person name="Howarth C."/>
            <person name="Imamovic A."/>
            <person name="Larimer J."/>
            <person name="McCowan C."/>
            <person name="Montmayeur A."/>
            <person name="Murphy C."/>
            <person name="Neiman D."/>
            <person name="Pearson M."/>
            <person name="Priest M."/>
            <person name="Roberts A."/>
            <person name="Saif S."/>
            <person name="Shea T."/>
            <person name="Sisk P."/>
            <person name="Sykes S."/>
            <person name="Wortman J."/>
            <person name="Nusbaum C."/>
            <person name="Birren B."/>
        </authorList>
    </citation>
    <scope>NUCLEOTIDE SEQUENCE [LARGE SCALE GENOMIC DNA]</scope>
    <source>
        <strain evidence="3">race PST-78</strain>
    </source>
</reference>
<dbReference type="GO" id="GO:0003724">
    <property type="term" value="F:RNA helicase activity"/>
    <property type="evidence" value="ECO:0007669"/>
    <property type="project" value="TreeGrafter"/>
</dbReference>
<dbReference type="GO" id="GO:0003723">
    <property type="term" value="F:RNA binding"/>
    <property type="evidence" value="ECO:0007669"/>
    <property type="project" value="TreeGrafter"/>
</dbReference>
<comment type="caution">
    <text evidence="2">The sequence shown here is derived from an EMBL/GenBank/DDBJ whole genome shotgun (WGS) entry which is preliminary data.</text>
</comment>
<dbReference type="STRING" id="1165861.A0A0L0V271"/>
<keyword evidence="3" id="KW-1185">Reference proteome</keyword>
<dbReference type="PANTHER" id="PTHR18934:SF85">
    <property type="entry name" value="ATP-DEPENDENT RNA HELICASE DHX8"/>
    <property type="match status" value="1"/>
</dbReference>
<dbReference type="EMBL" id="AJIL01000146">
    <property type="protein sequence ID" value="KNE93069.1"/>
    <property type="molecule type" value="Genomic_DNA"/>
</dbReference>
<dbReference type="Proteomes" id="UP000054564">
    <property type="component" value="Unassembled WGS sequence"/>
</dbReference>
<dbReference type="GO" id="GO:0000390">
    <property type="term" value="P:spliceosomal complex disassembly"/>
    <property type="evidence" value="ECO:0007669"/>
    <property type="project" value="TreeGrafter"/>
</dbReference>
<dbReference type="AlphaFoldDB" id="A0A0L0V271"/>
<evidence type="ECO:0000313" key="2">
    <source>
        <dbReference type="EMBL" id="KNE93069.1"/>
    </source>
</evidence>
<dbReference type="Gene3D" id="1.10.10.2130">
    <property type="entry name" value="DEAH helicase family, winged-helix domain"/>
    <property type="match status" value="1"/>
</dbReference>
<proteinExistence type="predicted"/>
<organism evidence="2 3">
    <name type="scientific">Puccinia striiformis f. sp. tritici PST-78</name>
    <dbReference type="NCBI Taxonomy" id="1165861"/>
    <lineage>
        <taxon>Eukaryota</taxon>
        <taxon>Fungi</taxon>
        <taxon>Dikarya</taxon>
        <taxon>Basidiomycota</taxon>
        <taxon>Pucciniomycotina</taxon>
        <taxon>Pucciniomycetes</taxon>
        <taxon>Pucciniales</taxon>
        <taxon>Pucciniaceae</taxon>
        <taxon>Puccinia</taxon>
    </lineage>
</organism>
<dbReference type="SUPFAM" id="SSF52540">
    <property type="entry name" value="P-loop containing nucleoside triphosphate hydrolases"/>
    <property type="match status" value="1"/>
</dbReference>
<dbReference type="SMART" id="SM00847">
    <property type="entry name" value="HA2"/>
    <property type="match status" value="1"/>
</dbReference>
<evidence type="ECO:0000313" key="3">
    <source>
        <dbReference type="Proteomes" id="UP000054564"/>
    </source>
</evidence>
<feature type="domain" description="Helicase-associated" evidence="1">
    <location>
        <begin position="74"/>
        <end position="182"/>
    </location>
</feature>
<name>A0A0L0V271_9BASI</name>
<accession>A0A0L0V271</accession>
<dbReference type="GO" id="GO:0071013">
    <property type="term" value="C:catalytic step 2 spliceosome"/>
    <property type="evidence" value="ECO:0007669"/>
    <property type="project" value="TreeGrafter"/>
</dbReference>
<dbReference type="InterPro" id="IPR007502">
    <property type="entry name" value="Helicase-assoc_dom"/>
</dbReference>
<evidence type="ECO:0000259" key="1">
    <source>
        <dbReference type="SMART" id="SM00847"/>
    </source>
</evidence>